<feature type="transmembrane region" description="Helical" evidence="1">
    <location>
        <begin position="122"/>
        <end position="139"/>
    </location>
</feature>
<evidence type="ECO:0000256" key="1">
    <source>
        <dbReference type="SAM" id="Phobius"/>
    </source>
</evidence>
<evidence type="ECO:0000313" key="4">
    <source>
        <dbReference type="Proteomes" id="UP000011728"/>
    </source>
</evidence>
<dbReference type="HOGENOM" id="CLU_096028_0_3_9"/>
<name>M1MN56_9CLOT</name>
<evidence type="ECO:0000259" key="2">
    <source>
        <dbReference type="Pfam" id="PF04892"/>
    </source>
</evidence>
<dbReference type="Pfam" id="PF04892">
    <property type="entry name" value="VanZ"/>
    <property type="match status" value="1"/>
</dbReference>
<keyword evidence="1" id="KW-0472">Membrane</keyword>
<keyword evidence="1" id="KW-0812">Transmembrane</keyword>
<dbReference type="KEGG" id="csr:Cspa_c55620"/>
<reference evidence="3 4" key="1">
    <citation type="submission" date="2013-02" db="EMBL/GenBank/DDBJ databases">
        <title>Genome sequence of Clostridium saccharoperbutylacetonicum N1-4(HMT).</title>
        <authorList>
            <person name="Poehlein A."/>
            <person name="Daniel R."/>
        </authorList>
    </citation>
    <scope>NUCLEOTIDE SEQUENCE [LARGE SCALE GENOMIC DNA]</scope>
    <source>
        <strain evidence="4">N1-4(HMT)</strain>
    </source>
</reference>
<dbReference type="PATRIC" id="fig|931276.5.peg.5617"/>
<accession>M1MN56</accession>
<dbReference type="eggNOG" id="COG5652">
    <property type="taxonomic scope" value="Bacteria"/>
</dbReference>
<dbReference type="AlphaFoldDB" id="M1MN56"/>
<gene>
    <name evidence="3" type="ORF">Cspa_c55620</name>
</gene>
<dbReference type="RefSeq" id="WP_015395611.1">
    <property type="nucleotide sequence ID" value="NC_020291.1"/>
</dbReference>
<protein>
    <submittedName>
        <fullName evidence="3">VanZ family protein</fullName>
    </submittedName>
</protein>
<evidence type="ECO:0000313" key="3">
    <source>
        <dbReference type="EMBL" id="AGF59304.1"/>
    </source>
</evidence>
<keyword evidence="4" id="KW-1185">Reference proteome</keyword>
<dbReference type="Proteomes" id="UP000011728">
    <property type="component" value="Chromosome"/>
</dbReference>
<dbReference type="OrthoDB" id="291892at2"/>
<organism evidence="3 4">
    <name type="scientific">Clostridium saccharoperbutylacetonicum N1-4(HMT)</name>
    <dbReference type="NCBI Taxonomy" id="931276"/>
    <lineage>
        <taxon>Bacteria</taxon>
        <taxon>Bacillati</taxon>
        <taxon>Bacillota</taxon>
        <taxon>Clostridia</taxon>
        <taxon>Eubacteriales</taxon>
        <taxon>Clostridiaceae</taxon>
        <taxon>Clostridium</taxon>
    </lineage>
</organism>
<feature type="transmembrane region" description="Helical" evidence="1">
    <location>
        <begin position="85"/>
        <end position="102"/>
    </location>
</feature>
<feature type="domain" description="VanZ-like" evidence="2">
    <location>
        <begin position="10"/>
        <end position="135"/>
    </location>
</feature>
<dbReference type="InterPro" id="IPR006976">
    <property type="entry name" value="VanZ-like"/>
</dbReference>
<dbReference type="InterPro" id="IPR016747">
    <property type="entry name" value="Phosphotransbutyrylase"/>
</dbReference>
<dbReference type="STRING" id="36745.CLSAP_53110"/>
<sequence>MKNKRKILDWMLLIAWMILIFTMSNQPANISDSQSEGAIKVLLLIGIDANSIFGQLANFIVRKCAHFLEYMVLALLYINVAKHYFTKKVVIISTVAFVFTYACSDEIHQLFVQGREGAFRDVLIDTCGGVTLLLIRLGISSIKLLKLR</sequence>
<dbReference type="EMBL" id="CP004121">
    <property type="protein sequence ID" value="AGF59304.1"/>
    <property type="molecule type" value="Genomic_DNA"/>
</dbReference>
<dbReference type="PIRSF" id="PIRSF019083">
    <property type="entry name" value="UCP019083_VanZ"/>
    <property type="match status" value="1"/>
</dbReference>
<dbReference type="NCBIfam" id="NF037970">
    <property type="entry name" value="vanZ_1"/>
    <property type="match status" value="1"/>
</dbReference>
<keyword evidence="1" id="KW-1133">Transmembrane helix</keyword>
<proteinExistence type="predicted"/>